<dbReference type="Proteomes" id="UP000694383">
    <property type="component" value="Unplaced"/>
</dbReference>
<evidence type="ECO:0000256" key="2">
    <source>
        <dbReference type="ARBA" id="ARBA00022771"/>
    </source>
</evidence>
<dbReference type="Pfam" id="PF02008">
    <property type="entry name" value="zf-CXXC"/>
    <property type="match status" value="1"/>
</dbReference>
<evidence type="ECO:0000313" key="8">
    <source>
        <dbReference type="Proteomes" id="UP000694383"/>
    </source>
</evidence>
<evidence type="ECO:0000256" key="1">
    <source>
        <dbReference type="ARBA" id="ARBA00022723"/>
    </source>
</evidence>
<reference evidence="7" key="1">
    <citation type="submission" date="2025-08" db="UniProtKB">
        <authorList>
            <consortium name="Ensembl"/>
        </authorList>
    </citation>
    <scope>IDENTIFICATION</scope>
</reference>
<dbReference type="InterPro" id="IPR002857">
    <property type="entry name" value="Znf_CXXC"/>
</dbReference>
<feature type="domain" description="CXXC-type" evidence="6">
    <location>
        <begin position="251"/>
        <end position="297"/>
    </location>
</feature>
<dbReference type="GeneTree" id="ENSGT00940000169444"/>
<protein>
    <recommendedName>
        <fullName evidence="6">CXXC-type domain-containing protein</fullName>
    </recommendedName>
</protein>
<dbReference type="Ensembl" id="ENSOSIT00000027979.1">
    <property type="protein sequence ID" value="ENSOSIP00000026530.1"/>
    <property type="gene ID" value="ENSOSIG00000013955.1"/>
</dbReference>
<evidence type="ECO:0000313" key="7">
    <source>
        <dbReference type="Ensembl" id="ENSOSIP00000026530.1"/>
    </source>
</evidence>
<proteinExistence type="predicted"/>
<dbReference type="GO" id="GO:0008270">
    <property type="term" value="F:zinc ion binding"/>
    <property type="evidence" value="ECO:0007669"/>
    <property type="project" value="UniProtKB-KW"/>
</dbReference>
<evidence type="ECO:0000256" key="5">
    <source>
        <dbReference type="SAM" id="MobiDB-lite"/>
    </source>
</evidence>
<dbReference type="AlphaFoldDB" id="A0A8C7YGJ1"/>
<dbReference type="GO" id="GO:0003677">
    <property type="term" value="F:DNA binding"/>
    <property type="evidence" value="ECO:0007669"/>
    <property type="project" value="InterPro"/>
</dbReference>
<evidence type="ECO:0000256" key="4">
    <source>
        <dbReference type="PROSITE-ProRule" id="PRU00509"/>
    </source>
</evidence>
<dbReference type="PANTHER" id="PTHR23123">
    <property type="entry name" value="PHD/F-BOX CONTAINING PROTEIN"/>
    <property type="match status" value="1"/>
</dbReference>
<keyword evidence="1" id="KW-0479">Metal-binding</keyword>
<sequence>MDLEQHDELCLGARVEVTETRREKNGTEEHWRKLFPNIKDCTVVIVRPPLEQLKHWGVAGRGKQKRTPNLRAGWDQTLAPKLHNRERRSASFVKRVRIQANLFLEDELERPHSRLRLAHCTGVTSDSTNFEDNDGNCQPKMDHSYCLQGDVQDTPDSSSQQQDTRLQICCEDRGRDGNTRLPRPHRGASLCPGDCLGFPPEEKKNIPSMVGGAQWVLRRSQLKKGSDEEDEDFKMKTGTGMVEPAAGEPLRNKRRQACGLCTACLRKDCGDCIYCRDMRKFGGPSTKRQKCVHRRCLVVHPKKDLKMEVTDSPKPREETATAATRTLPLHLSRWRRWRENVERKEFCSSVKKSGKMWGSKMIKLEHPRVGNKAMNEEEEQEEGTDKAQQVMKKQTETKGELSEDQSEAGMDEEEEEEGTEPMQLNLTLNGSHLSSALVLDSALSSLSGLSGLLHQGGQFLHLSTGLTFMPPAVTPAVVILEPKEEEDLVAVELYGRSSAAEGPMRERAVPREEELFLEGVSEKGKYFDMEVQLTNPNQETLTLSPPTPSDITTAKVANDVMGRGCDATTCDTTCDRPESLPVSWGSYNLVGGAVSPGDFGGCGLLHLLELLRRIVLPAHWVGVLADGPEVQLLQCSRLSAMTDTIVHIRPNLCFYITVQNLLLPDSHRVHQDYTHTVSHLSQLVSLLLDLESLTVCKSLKVQFPTSLQVPSFDCHLLVAPSCITCLPCLLEEDEEEEEEGNEEEDD</sequence>
<name>A0A8C7YGJ1_9TELE</name>
<organism evidence="7 8">
    <name type="scientific">Oryzias sinensis</name>
    <name type="common">Chinese medaka</name>
    <dbReference type="NCBI Taxonomy" id="183150"/>
    <lineage>
        <taxon>Eukaryota</taxon>
        <taxon>Metazoa</taxon>
        <taxon>Chordata</taxon>
        <taxon>Craniata</taxon>
        <taxon>Vertebrata</taxon>
        <taxon>Euteleostomi</taxon>
        <taxon>Actinopterygii</taxon>
        <taxon>Neopterygii</taxon>
        <taxon>Teleostei</taxon>
        <taxon>Neoteleostei</taxon>
        <taxon>Acanthomorphata</taxon>
        <taxon>Ovalentaria</taxon>
        <taxon>Atherinomorphae</taxon>
        <taxon>Beloniformes</taxon>
        <taxon>Adrianichthyidae</taxon>
        <taxon>Oryziinae</taxon>
        <taxon>Oryzias</taxon>
    </lineage>
</organism>
<accession>A0A8C7YGJ1</accession>
<evidence type="ECO:0000256" key="3">
    <source>
        <dbReference type="ARBA" id="ARBA00022833"/>
    </source>
</evidence>
<feature type="compositionally biased region" description="Acidic residues" evidence="5">
    <location>
        <begin position="402"/>
        <end position="419"/>
    </location>
</feature>
<reference evidence="7" key="2">
    <citation type="submission" date="2025-09" db="UniProtKB">
        <authorList>
            <consortium name="Ensembl"/>
        </authorList>
    </citation>
    <scope>IDENTIFICATION</scope>
</reference>
<dbReference type="PROSITE" id="PS51058">
    <property type="entry name" value="ZF_CXXC"/>
    <property type="match status" value="1"/>
</dbReference>
<feature type="region of interest" description="Disordered" evidence="5">
    <location>
        <begin position="365"/>
        <end position="421"/>
    </location>
</feature>
<evidence type="ECO:0000259" key="6">
    <source>
        <dbReference type="PROSITE" id="PS51058"/>
    </source>
</evidence>
<keyword evidence="2 4" id="KW-0863">Zinc-finger</keyword>
<keyword evidence="8" id="KW-1185">Reference proteome</keyword>
<keyword evidence="3" id="KW-0862">Zinc</keyword>
<dbReference type="InterPro" id="IPR050690">
    <property type="entry name" value="JHDM1_Histone_Demethylase"/>
</dbReference>